<dbReference type="Gene3D" id="2.40.160.20">
    <property type="match status" value="1"/>
</dbReference>
<organism evidence="4 5">
    <name type="scientific">Legionella tucsonensis</name>
    <dbReference type="NCBI Taxonomy" id="40335"/>
    <lineage>
        <taxon>Bacteria</taxon>
        <taxon>Pseudomonadati</taxon>
        <taxon>Pseudomonadota</taxon>
        <taxon>Gammaproteobacteria</taxon>
        <taxon>Legionellales</taxon>
        <taxon>Legionellaceae</taxon>
        <taxon>Legionella</taxon>
    </lineage>
</organism>
<accession>A0A0W0ZUZ3</accession>
<dbReference type="Proteomes" id="UP000054693">
    <property type="component" value="Unassembled WGS sequence"/>
</dbReference>
<gene>
    <name evidence="4" type="ORF">Ltuc_0777</name>
</gene>
<dbReference type="STRING" id="40335.Ltuc_0777"/>
<feature type="domain" description="Outer membrane protein beta-barrel" evidence="3">
    <location>
        <begin position="10"/>
        <end position="234"/>
    </location>
</feature>
<sequence length="267" mass="29165">MKLKAIATTALCVGFNSLATAGAMGDVVSSVPRFYIGAEGGASISLNTHFAPDLGGREPLRILVPTNSDWNRNIGIGGFGGAFVGYQYNPNVAVQFTWDYRSGYDYFLHSNYGINPADPNFYLEDHFEADDIDVQTFLFDLILKPTVNWGGFVPYVKGGIGFAYNQIGTLRNVQHTFGGNPITFDTRIPGDSVTSFAWDAGVGADYFFNEKISIGLGYRFVDAGTLRTENSFFDAVSGDAGLITPFETKHLFLNEIVASVAYHFDFT</sequence>
<name>A0A0W0ZUZ3_9GAMM</name>
<dbReference type="InterPro" id="IPR027385">
    <property type="entry name" value="Beta-barrel_OMP"/>
</dbReference>
<evidence type="ECO:0000256" key="1">
    <source>
        <dbReference type="ARBA" id="ARBA00022729"/>
    </source>
</evidence>
<keyword evidence="1 2" id="KW-0732">Signal</keyword>
<proteinExistence type="predicted"/>
<evidence type="ECO:0000313" key="4">
    <source>
        <dbReference type="EMBL" id="KTD72930.1"/>
    </source>
</evidence>
<evidence type="ECO:0000259" key="3">
    <source>
        <dbReference type="Pfam" id="PF13505"/>
    </source>
</evidence>
<keyword evidence="5" id="KW-1185">Reference proteome</keyword>
<feature type="chain" id="PRO_5006919103" description="Outer membrane protein beta-barrel domain-containing protein" evidence="2">
    <location>
        <begin position="22"/>
        <end position="267"/>
    </location>
</feature>
<evidence type="ECO:0000313" key="5">
    <source>
        <dbReference type="Proteomes" id="UP000054693"/>
    </source>
</evidence>
<dbReference type="AlphaFoldDB" id="A0A0W0ZUZ3"/>
<reference evidence="4 5" key="1">
    <citation type="submission" date="2015-11" db="EMBL/GenBank/DDBJ databases">
        <title>Genomic analysis of 38 Legionella species identifies large and diverse effector repertoires.</title>
        <authorList>
            <person name="Burstein D."/>
            <person name="Amaro F."/>
            <person name="Zusman T."/>
            <person name="Lifshitz Z."/>
            <person name="Cohen O."/>
            <person name="Gilbert J.A."/>
            <person name="Pupko T."/>
            <person name="Shuman H.A."/>
            <person name="Segal G."/>
        </authorList>
    </citation>
    <scope>NUCLEOTIDE SEQUENCE [LARGE SCALE GENOMIC DNA]</scope>
    <source>
        <strain evidence="4 5">ATCC 49180</strain>
    </source>
</reference>
<dbReference type="RefSeq" id="WP_058520017.1">
    <property type="nucleotide sequence ID" value="NZ_CAAAIP010000001.1"/>
</dbReference>
<dbReference type="EMBL" id="LNZA01000001">
    <property type="protein sequence ID" value="KTD72930.1"/>
    <property type="molecule type" value="Genomic_DNA"/>
</dbReference>
<feature type="signal peptide" evidence="2">
    <location>
        <begin position="1"/>
        <end position="21"/>
    </location>
</feature>
<dbReference type="OrthoDB" id="6195779at2"/>
<dbReference type="Pfam" id="PF13505">
    <property type="entry name" value="OMP_b-brl"/>
    <property type="match status" value="1"/>
</dbReference>
<evidence type="ECO:0000256" key="2">
    <source>
        <dbReference type="SAM" id="SignalP"/>
    </source>
</evidence>
<dbReference type="InterPro" id="IPR011250">
    <property type="entry name" value="OMP/PagP_B-barrel"/>
</dbReference>
<protein>
    <recommendedName>
        <fullName evidence="3">Outer membrane protein beta-barrel domain-containing protein</fullName>
    </recommendedName>
</protein>
<comment type="caution">
    <text evidence="4">The sequence shown here is derived from an EMBL/GenBank/DDBJ whole genome shotgun (WGS) entry which is preliminary data.</text>
</comment>
<dbReference type="PATRIC" id="fig|40335.7.peg.816"/>
<dbReference type="SUPFAM" id="SSF56925">
    <property type="entry name" value="OMPA-like"/>
    <property type="match status" value="1"/>
</dbReference>